<feature type="region of interest" description="Disordered" evidence="2">
    <location>
        <begin position="57"/>
        <end position="84"/>
    </location>
</feature>
<feature type="transmembrane region" description="Helical" evidence="3">
    <location>
        <begin position="122"/>
        <end position="146"/>
    </location>
</feature>
<keyword evidence="5" id="KW-1185">Reference proteome</keyword>
<dbReference type="PANTHER" id="PTHR28142:SF1">
    <property type="entry name" value="MITOCHONDRIAL INNER MEMBRANE I-AAA PROTEASE SUPERCOMPLEX SUBUNIT MGR3-RELATED"/>
    <property type="match status" value="1"/>
</dbReference>
<accession>A0AAN6X0B4</accession>
<organism evidence="4 5">
    <name type="scientific">Podospora australis</name>
    <dbReference type="NCBI Taxonomy" id="1536484"/>
    <lineage>
        <taxon>Eukaryota</taxon>
        <taxon>Fungi</taxon>
        <taxon>Dikarya</taxon>
        <taxon>Ascomycota</taxon>
        <taxon>Pezizomycotina</taxon>
        <taxon>Sordariomycetes</taxon>
        <taxon>Sordariomycetidae</taxon>
        <taxon>Sordariales</taxon>
        <taxon>Podosporaceae</taxon>
        <taxon>Podospora</taxon>
    </lineage>
</organism>
<keyword evidence="3" id="KW-0472">Membrane</keyword>
<dbReference type="GO" id="GO:0051787">
    <property type="term" value="F:misfolded protein binding"/>
    <property type="evidence" value="ECO:0007669"/>
    <property type="project" value="TreeGrafter"/>
</dbReference>
<evidence type="ECO:0000256" key="3">
    <source>
        <dbReference type="SAM" id="Phobius"/>
    </source>
</evidence>
<name>A0AAN6X0B4_9PEZI</name>
<comment type="caution">
    <text evidence="4">The sequence shown here is derived from an EMBL/GenBank/DDBJ whole genome shotgun (WGS) entry which is preliminary data.</text>
</comment>
<sequence>MPIPRAIGLRASGAIRLGTPATLTPRLASIASKKYLRPPSALPSVPSLPQSQLRLKSTIPPRRPGTPGQNGEPGQGPKFGEAPKAKPTLSGVFWQLFKRDMKVGTARLKNAKWSDLKEDGPLLYYSVFVVLGCAAIGIGATVWAYFKYFYSKEFTRYPEPVAQSLRKALYFSNFEPDPQRALKYYKQAIQRADEAGLDPFSDEYMGIKITVAGWLEKIENFKNAIDVLENLLNDCKRWVEVFEKAEKEGTLPPKAGEPPKPVPGEKPEETERKLAEHAAAVEAAAAASGVPAQPFETWRGKRTRVLSKAVSIAIKLARLYSDEHVLEREVAHERLIWAVETGLRETERRMKEGLKEGEGNWLSLEETGAALESLALSYMSKSQYHLAVPLLFQALRLCEEPCHMATLMSNISASFAEHPLLKPGDAPVDNLLEESKLWESAKQQRASYLESAERWAKNAIKHARDPKGDKRTPECDEACVAALTNLGSVLALQNKPIAAREKFERALTLSKELGLDEKYVTEASTALEKLQQ</sequence>
<evidence type="ECO:0008006" key="6">
    <source>
        <dbReference type="Google" id="ProtNLM"/>
    </source>
</evidence>
<dbReference type="CDD" id="cd24145">
    <property type="entry name" value="Mgr3-like"/>
    <property type="match status" value="1"/>
</dbReference>
<dbReference type="AlphaFoldDB" id="A0AAN6X0B4"/>
<feature type="region of interest" description="Disordered" evidence="2">
    <location>
        <begin position="249"/>
        <end position="270"/>
    </location>
</feature>
<protein>
    <recommendedName>
        <fullName evidence="6">TPR domain-containing protein</fullName>
    </recommendedName>
</protein>
<dbReference type="Gene3D" id="1.25.40.10">
    <property type="entry name" value="Tetratricopeptide repeat domain"/>
    <property type="match status" value="1"/>
</dbReference>
<evidence type="ECO:0000313" key="5">
    <source>
        <dbReference type="Proteomes" id="UP001302126"/>
    </source>
</evidence>
<reference evidence="4" key="1">
    <citation type="journal article" date="2023" name="Mol. Phylogenet. Evol.">
        <title>Genome-scale phylogeny and comparative genomics of the fungal order Sordariales.</title>
        <authorList>
            <person name="Hensen N."/>
            <person name="Bonometti L."/>
            <person name="Westerberg I."/>
            <person name="Brannstrom I.O."/>
            <person name="Guillou S."/>
            <person name="Cros-Aarteil S."/>
            <person name="Calhoun S."/>
            <person name="Haridas S."/>
            <person name="Kuo A."/>
            <person name="Mondo S."/>
            <person name="Pangilinan J."/>
            <person name="Riley R."/>
            <person name="LaButti K."/>
            <person name="Andreopoulos B."/>
            <person name="Lipzen A."/>
            <person name="Chen C."/>
            <person name="Yan M."/>
            <person name="Daum C."/>
            <person name="Ng V."/>
            <person name="Clum A."/>
            <person name="Steindorff A."/>
            <person name="Ohm R.A."/>
            <person name="Martin F."/>
            <person name="Silar P."/>
            <person name="Natvig D.O."/>
            <person name="Lalanne C."/>
            <person name="Gautier V."/>
            <person name="Ament-Velasquez S.L."/>
            <person name="Kruys A."/>
            <person name="Hutchinson M.I."/>
            <person name="Powell A.J."/>
            <person name="Barry K."/>
            <person name="Miller A.N."/>
            <person name="Grigoriev I.V."/>
            <person name="Debuchy R."/>
            <person name="Gladieux P."/>
            <person name="Hiltunen Thoren M."/>
            <person name="Johannesson H."/>
        </authorList>
    </citation>
    <scope>NUCLEOTIDE SEQUENCE</scope>
    <source>
        <strain evidence="4">PSN309</strain>
    </source>
</reference>
<dbReference type="EMBL" id="MU864358">
    <property type="protein sequence ID" value="KAK4191535.1"/>
    <property type="molecule type" value="Genomic_DNA"/>
</dbReference>
<dbReference type="InterPro" id="IPR040201">
    <property type="entry name" value="Mrg3-like"/>
</dbReference>
<evidence type="ECO:0000256" key="1">
    <source>
        <dbReference type="SAM" id="Coils"/>
    </source>
</evidence>
<dbReference type="SMART" id="SM00028">
    <property type="entry name" value="TPR"/>
    <property type="match status" value="2"/>
</dbReference>
<dbReference type="SUPFAM" id="SSF48452">
    <property type="entry name" value="TPR-like"/>
    <property type="match status" value="1"/>
</dbReference>
<dbReference type="InterPro" id="IPR011990">
    <property type="entry name" value="TPR-like_helical_dom_sf"/>
</dbReference>
<dbReference type="GO" id="GO:0031942">
    <property type="term" value="C:i-AAA complex"/>
    <property type="evidence" value="ECO:0007669"/>
    <property type="project" value="TreeGrafter"/>
</dbReference>
<reference evidence="4" key="2">
    <citation type="submission" date="2023-05" db="EMBL/GenBank/DDBJ databases">
        <authorList>
            <consortium name="Lawrence Berkeley National Laboratory"/>
            <person name="Steindorff A."/>
            <person name="Hensen N."/>
            <person name="Bonometti L."/>
            <person name="Westerberg I."/>
            <person name="Brannstrom I.O."/>
            <person name="Guillou S."/>
            <person name="Cros-Aarteil S."/>
            <person name="Calhoun S."/>
            <person name="Haridas S."/>
            <person name="Kuo A."/>
            <person name="Mondo S."/>
            <person name="Pangilinan J."/>
            <person name="Riley R."/>
            <person name="Labutti K."/>
            <person name="Andreopoulos B."/>
            <person name="Lipzen A."/>
            <person name="Chen C."/>
            <person name="Yanf M."/>
            <person name="Daum C."/>
            <person name="Ng V."/>
            <person name="Clum A."/>
            <person name="Ohm R."/>
            <person name="Martin F."/>
            <person name="Silar P."/>
            <person name="Natvig D."/>
            <person name="Lalanne C."/>
            <person name="Gautier V."/>
            <person name="Ament-Velasquez S.L."/>
            <person name="Kruys A."/>
            <person name="Hutchinson M.I."/>
            <person name="Powell A.J."/>
            <person name="Barry K."/>
            <person name="Miller A.N."/>
            <person name="Grigoriev I.V."/>
            <person name="Debuchy R."/>
            <person name="Gladieux P."/>
            <person name="Thoren M.H."/>
            <person name="Johannesson H."/>
        </authorList>
    </citation>
    <scope>NUCLEOTIDE SEQUENCE</scope>
    <source>
        <strain evidence="4">PSN309</strain>
    </source>
</reference>
<gene>
    <name evidence="4" type="ORF">QBC35DRAFT_470573</name>
</gene>
<dbReference type="PANTHER" id="PTHR28142">
    <property type="entry name" value="MITOCHONDRIAL INNER MEMBRANE I-AAA PROTEASE SUPERCOMPLEX SUBUNIT MGR3-RELATED"/>
    <property type="match status" value="1"/>
</dbReference>
<proteinExistence type="predicted"/>
<dbReference type="Proteomes" id="UP001302126">
    <property type="component" value="Unassembled WGS sequence"/>
</dbReference>
<keyword evidence="1" id="KW-0175">Coiled coil</keyword>
<keyword evidence="3" id="KW-1133">Transmembrane helix</keyword>
<dbReference type="GO" id="GO:0006515">
    <property type="term" value="P:protein quality control for misfolded or incompletely synthesized proteins"/>
    <property type="evidence" value="ECO:0007669"/>
    <property type="project" value="TreeGrafter"/>
</dbReference>
<feature type="coiled-coil region" evidence="1">
    <location>
        <begin position="211"/>
        <end position="248"/>
    </location>
</feature>
<keyword evidence="3" id="KW-0812">Transmembrane</keyword>
<dbReference type="InterPro" id="IPR019734">
    <property type="entry name" value="TPR_rpt"/>
</dbReference>
<dbReference type="Pfam" id="PF13176">
    <property type="entry name" value="TPR_7"/>
    <property type="match status" value="1"/>
</dbReference>
<evidence type="ECO:0000256" key="2">
    <source>
        <dbReference type="SAM" id="MobiDB-lite"/>
    </source>
</evidence>
<evidence type="ECO:0000313" key="4">
    <source>
        <dbReference type="EMBL" id="KAK4191535.1"/>
    </source>
</evidence>